<dbReference type="EMBL" id="NJES01000073">
    <property type="protein sequence ID" value="PHH78611.1"/>
    <property type="molecule type" value="Genomic_DNA"/>
</dbReference>
<evidence type="ECO:0000313" key="1">
    <source>
        <dbReference type="EMBL" id="PHH78611.1"/>
    </source>
</evidence>
<gene>
    <name evidence="1" type="ORF">CDD80_6582</name>
</gene>
<dbReference type="Proteomes" id="UP000226431">
    <property type="component" value="Unassembled WGS sequence"/>
</dbReference>
<dbReference type="AlphaFoldDB" id="A0A2C5ZHD2"/>
<proteinExistence type="predicted"/>
<evidence type="ECO:0000313" key="2">
    <source>
        <dbReference type="Proteomes" id="UP000226431"/>
    </source>
</evidence>
<keyword evidence="2" id="KW-1185">Reference proteome</keyword>
<protein>
    <submittedName>
        <fullName evidence="1">Uncharacterized protein</fullName>
    </submittedName>
</protein>
<organism evidence="1 2">
    <name type="scientific">Ophiocordyceps camponoti-rufipedis</name>
    <dbReference type="NCBI Taxonomy" id="2004952"/>
    <lineage>
        <taxon>Eukaryota</taxon>
        <taxon>Fungi</taxon>
        <taxon>Dikarya</taxon>
        <taxon>Ascomycota</taxon>
        <taxon>Pezizomycotina</taxon>
        <taxon>Sordariomycetes</taxon>
        <taxon>Hypocreomycetidae</taxon>
        <taxon>Hypocreales</taxon>
        <taxon>Ophiocordycipitaceae</taxon>
        <taxon>Ophiocordyceps</taxon>
    </lineage>
</organism>
<reference evidence="1 2" key="1">
    <citation type="submission" date="2017-06" db="EMBL/GenBank/DDBJ databases">
        <title>Ant-infecting Ophiocordyceps genomes reveal a high diversity of potential behavioral manipulation genes and a possible major role for enterotoxins.</title>
        <authorList>
            <person name="De Bekker C."/>
            <person name="Evans H.C."/>
            <person name="Brachmann A."/>
            <person name="Hughes D.P."/>
        </authorList>
    </citation>
    <scope>NUCLEOTIDE SEQUENCE [LARGE SCALE GENOMIC DNA]</scope>
    <source>
        <strain evidence="1 2">Map16</strain>
    </source>
</reference>
<accession>A0A2C5ZHD2</accession>
<sequence>MTYRDLLAENEASWERRLSTSSQLGFDIMLNAQGVSMTDGRGVVTAMVGWMRRWQHIHGHIRTIDQAMQLVRCRGRPHSSAGHRMPTSAGTQGLCAQDLVLDHEAGADSFAEPMTSKDRGLH</sequence>
<name>A0A2C5ZHD2_9HYPO</name>
<comment type="caution">
    <text evidence="1">The sequence shown here is derived from an EMBL/GenBank/DDBJ whole genome shotgun (WGS) entry which is preliminary data.</text>
</comment>